<keyword evidence="3" id="KW-1185">Reference proteome</keyword>
<feature type="region of interest" description="Disordered" evidence="1">
    <location>
        <begin position="77"/>
        <end position="103"/>
    </location>
</feature>
<dbReference type="PANTHER" id="PTHR10974">
    <property type="entry name" value="FI08016P-RELATED"/>
    <property type="match status" value="1"/>
</dbReference>
<dbReference type="PANTHER" id="PTHR10974:SF1">
    <property type="entry name" value="FI08016P-RELATED"/>
    <property type="match status" value="1"/>
</dbReference>
<organism evidence="2 3">
    <name type="scientific">Nitzschia inconspicua</name>
    <dbReference type="NCBI Taxonomy" id="303405"/>
    <lineage>
        <taxon>Eukaryota</taxon>
        <taxon>Sar</taxon>
        <taxon>Stramenopiles</taxon>
        <taxon>Ochrophyta</taxon>
        <taxon>Bacillariophyta</taxon>
        <taxon>Bacillariophyceae</taxon>
        <taxon>Bacillariophycidae</taxon>
        <taxon>Bacillariales</taxon>
        <taxon>Bacillariaceae</taxon>
        <taxon>Nitzschia</taxon>
    </lineage>
</organism>
<dbReference type="EMBL" id="JAGRRH010000010">
    <property type="protein sequence ID" value="KAG7362823.1"/>
    <property type="molecule type" value="Genomic_DNA"/>
</dbReference>
<gene>
    <name evidence="2" type="ORF">IV203_026183</name>
</gene>
<evidence type="ECO:0000313" key="3">
    <source>
        <dbReference type="Proteomes" id="UP000693970"/>
    </source>
</evidence>
<feature type="compositionally biased region" description="Polar residues" evidence="1">
    <location>
        <begin position="92"/>
        <end position="103"/>
    </location>
</feature>
<dbReference type="OrthoDB" id="413313at2759"/>
<evidence type="ECO:0000313" key="2">
    <source>
        <dbReference type="EMBL" id="KAG7362823.1"/>
    </source>
</evidence>
<proteinExistence type="predicted"/>
<dbReference type="Proteomes" id="UP000693970">
    <property type="component" value="Unassembled WGS sequence"/>
</dbReference>
<reference evidence="2" key="2">
    <citation type="submission" date="2021-04" db="EMBL/GenBank/DDBJ databases">
        <authorList>
            <person name="Podell S."/>
        </authorList>
    </citation>
    <scope>NUCLEOTIDE SEQUENCE</scope>
    <source>
        <strain evidence="2">Hildebrandi</strain>
    </source>
</reference>
<evidence type="ECO:0000256" key="1">
    <source>
        <dbReference type="SAM" id="MobiDB-lite"/>
    </source>
</evidence>
<dbReference type="GO" id="GO:0005615">
    <property type="term" value="C:extracellular space"/>
    <property type="evidence" value="ECO:0007669"/>
    <property type="project" value="TreeGrafter"/>
</dbReference>
<sequence>MVRLPIAPHVVVKILLVVSLITSASVRWTFSTTRTALEVALQEFAFNGGDRDHMVRLPPDTIRMVHNDLQEHKFKSTMRTSTTAKSKTANTHDTPTPSITLSSSACQSPLLTRSLQRIPGYIEECSNSTFFGFVMRDLSNRFLYRSETDNHPRRTVVVVSENARQALKDIIFQSKRWTITREDAIRRRGFRVGESFLVDAMWYNHTAVALDDDSPSDVPNNIFLLVLDNSFVVSASSNAKGISLNNRVTHIIDSLTTRYAIFPVLSATQHFLGLDICQHFLNAGYKLQILSSSHVVNGTNPFPPNTLLKSVPQIEGFLRHGQNLTTNEETFQSYLFATRGWELAIPSRREYIDMTGLGNDHVIDVQKEGIPFRQCTNVEHATISIHEERLHVFCFGTSLELDVNERTPRYSYPIDSSSNGTVTTVELWLGHTNMSLLEAACVKCTQQSDQSWNQQTACVTQARLSSTPGNAFTMKNESSEQEHEPRQKNLIAIEIKGLTPSTLKSWRSIRHMMSLESLGFGLYSNFSGLGHDFVFSEGNYTTSLPSFWQRRGYEVFQSSTKWNGKYNVSTNEMSNVNFHGSQVQDMFDFDHDYPHCLGGKSKPQVLLTSAMQFIQRCRYDNESWAVFLSFPEGQEDETRTLIDLLDIPLTDFLSNLARKILSTEEWSNTIIALFSGGVRNRPILFLKNGLNDTAVRKNNPTSLDLSRALRGLVAESDSPIQRNEITFSSSHHRSDRSICESAFESNESTCYFESTDVEASKSAPTKPSPPSILSFYADIPESRKTRLHMDNVRGASSRSAIGKGCVCATNVRTWFDCQSKHPWDRKEDFREYFILVDCPERPMHLEVRMLRNDVLLERSRKKREALGYTNGTLVNIMFLEIDSVSQEYADRHFPKTRELLKEYRIRLNAKTGQHNCKKGLCSAEFSYVSLVGANSIPNQVAALSGCLSSSTQKMCGLNKSSIGEICNDPAQLHHGLRLERVRVVGEQAYWCPLRDTQNMRTPWIFSVLDHRGYINFFGEEFCYESSPYVTQGNVFSRFYQDIESHHVYCRLAERKIALQNLTVAANQRWGVNLAGPCIDGWSCSENTEKATISLQFLQKVWGTYRDTPKFAFLNAIAAHDYSFDWEQMTVLAERYDEHLSKFLRGVISRQDSQKTVIILRSDHGLQRGPMAMDHALQVEHRHPWTEILVPESLVPSKAALFENQFRMTTGFDLYTTMRSIIDRSNGISDEEGIPKSWSFDLLEEEIPPNRNCSEAAVDPNLCRTASIPRDYGVCNILDPLQINFCSS</sequence>
<name>A0A9K3LJH9_9STRA</name>
<reference evidence="2" key="1">
    <citation type="journal article" date="2021" name="Sci. Rep.">
        <title>Diploid genomic architecture of Nitzschia inconspicua, an elite biomass production diatom.</title>
        <authorList>
            <person name="Oliver A."/>
            <person name="Podell S."/>
            <person name="Pinowska A."/>
            <person name="Traller J.C."/>
            <person name="Smith S.R."/>
            <person name="McClure R."/>
            <person name="Beliaev A."/>
            <person name="Bohutskyi P."/>
            <person name="Hill E.A."/>
            <person name="Rabines A."/>
            <person name="Zheng H."/>
            <person name="Allen L.Z."/>
            <person name="Kuo A."/>
            <person name="Grigoriev I.V."/>
            <person name="Allen A.E."/>
            <person name="Hazlebeck D."/>
            <person name="Allen E.E."/>
        </authorList>
    </citation>
    <scope>NUCLEOTIDE SEQUENCE</scope>
    <source>
        <strain evidence="2">Hildebrandi</strain>
    </source>
</reference>
<accession>A0A9K3LJH9</accession>
<feature type="compositionally biased region" description="Low complexity" evidence="1">
    <location>
        <begin position="77"/>
        <end position="91"/>
    </location>
</feature>
<dbReference type="InterPro" id="IPR004245">
    <property type="entry name" value="DUF229"/>
</dbReference>
<protein>
    <submittedName>
        <fullName evidence="2">DUF229 domain containing protein</fullName>
    </submittedName>
</protein>
<comment type="caution">
    <text evidence="2">The sequence shown here is derived from an EMBL/GenBank/DDBJ whole genome shotgun (WGS) entry which is preliminary data.</text>
</comment>
<dbReference type="Pfam" id="PF02995">
    <property type="entry name" value="DUF229"/>
    <property type="match status" value="1"/>
</dbReference>